<dbReference type="RefSeq" id="WP_195693029.1">
    <property type="nucleotide sequence ID" value="NZ_CP064760.1"/>
</dbReference>
<reference evidence="3 4" key="1">
    <citation type="submission" date="2020-11" db="EMBL/GenBank/DDBJ databases">
        <title>Amino acid is mineralized and recycled by bacteria in oceanic microbiome.</title>
        <authorList>
            <person name="Zheng L.Y."/>
        </authorList>
    </citation>
    <scope>NUCLEOTIDE SEQUENCE [LARGE SCALE GENOMIC DNA]</scope>
    <source>
        <strain evidence="3 4">A32-1</strain>
    </source>
</reference>
<dbReference type="Pfam" id="PF01261">
    <property type="entry name" value="AP_endonuc_2"/>
    <property type="match status" value="1"/>
</dbReference>
<protein>
    <submittedName>
        <fullName evidence="3">Sugar phosphate isomerase/epimerase</fullName>
    </submittedName>
</protein>
<dbReference type="Proteomes" id="UP000594480">
    <property type="component" value="Chromosome"/>
</dbReference>
<dbReference type="Gene3D" id="3.20.20.150">
    <property type="entry name" value="Divalent-metal-dependent TIM barrel enzymes"/>
    <property type="match status" value="1"/>
</dbReference>
<dbReference type="InterPro" id="IPR036237">
    <property type="entry name" value="Xyl_isomerase-like_sf"/>
</dbReference>
<dbReference type="PANTHER" id="PTHR12110:SF41">
    <property type="entry name" value="INOSOSE DEHYDRATASE"/>
    <property type="match status" value="1"/>
</dbReference>
<evidence type="ECO:0000313" key="3">
    <source>
        <dbReference type="EMBL" id="QPE05009.1"/>
    </source>
</evidence>
<name>A0A7S8MXD8_9MICO</name>
<keyword evidence="3" id="KW-0413">Isomerase</keyword>
<evidence type="ECO:0000313" key="4">
    <source>
        <dbReference type="Proteomes" id="UP000594480"/>
    </source>
</evidence>
<organism evidence="3 4">
    <name type="scientific">Microbacterium schleiferi</name>
    <dbReference type="NCBI Taxonomy" id="69362"/>
    <lineage>
        <taxon>Bacteria</taxon>
        <taxon>Bacillati</taxon>
        <taxon>Actinomycetota</taxon>
        <taxon>Actinomycetes</taxon>
        <taxon>Micrococcales</taxon>
        <taxon>Microbacteriaceae</taxon>
        <taxon>Microbacterium</taxon>
    </lineage>
</organism>
<evidence type="ECO:0000256" key="1">
    <source>
        <dbReference type="ARBA" id="ARBA00023277"/>
    </source>
</evidence>
<keyword evidence="1" id="KW-0119">Carbohydrate metabolism</keyword>
<gene>
    <name evidence="3" type="ORF">IT882_02500</name>
</gene>
<keyword evidence="4" id="KW-1185">Reference proteome</keyword>
<sequence>MKLAFEMNAWGGVVGTPGAVTDIGSGFYVTPGDVTVGLDAAAAAGFAGFELFDGNLLPFEDDMQTLRAAAADRGLTPVGVYSGGHFIYRDAHADELARFTRSIALASSLGARHFVLGGGAIRHTGRQEADYEIMASLLDEVARRAEDAGLIPSYHPHLGSIAESPDQIDALFAASSIGLCADVAHIAGGGGDAVAVIQRYADRLVNVHLKDLDAEAGGFMPLGEGDLPMSAIIRAVVDAGYDDWITVELDGYAGDASAAAKRSFEFLSSEGLVS</sequence>
<dbReference type="InterPro" id="IPR050312">
    <property type="entry name" value="IolE/XylAMocC-like"/>
</dbReference>
<dbReference type="InterPro" id="IPR013022">
    <property type="entry name" value="Xyl_isomerase-like_TIM-brl"/>
</dbReference>
<evidence type="ECO:0000259" key="2">
    <source>
        <dbReference type="Pfam" id="PF01261"/>
    </source>
</evidence>
<dbReference type="GO" id="GO:0016853">
    <property type="term" value="F:isomerase activity"/>
    <property type="evidence" value="ECO:0007669"/>
    <property type="project" value="UniProtKB-KW"/>
</dbReference>
<dbReference type="EMBL" id="CP064760">
    <property type="protein sequence ID" value="QPE05009.1"/>
    <property type="molecule type" value="Genomic_DNA"/>
</dbReference>
<dbReference type="AlphaFoldDB" id="A0A7S8MXD8"/>
<dbReference type="PANTHER" id="PTHR12110">
    <property type="entry name" value="HYDROXYPYRUVATE ISOMERASE"/>
    <property type="match status" value="1"/>
</dbReference>
<proteinExistence type="predicted"/>
<dbReference type="SUPFAM" id="SSF51658">
    <property type="entry name" value="Xylose isomerase-like"/>
    <property type="match status" value="1"/>
</dbReference>
<feature type="domain" description="Xylose isomerase-like TIM barrel" evidence="2">
    <location>
        <begin position="38"/>
        <end position="268"/>
    </location>
</feature>
<accession>A0A7S8MXD8</accession>
<dbReference type="KEGG" id="msf:IT882_02500"/>